<dbReference type="Proteomes" id="UP001153076">
    <property type="component" value="Unassembled WGS sequence"/>
</dbReference>
<dbReference type="OrthoDB" id="189226at2759"/>
<keyword evidence="12" id="KW-1185">Reference proteome</keyword>
<dbReference type="GO" id="GO:0003841">
    <property type="term" value="F:1-acylglycerol-3-phosphate O-acyltransferase activity"/>
    <property type="evidence" value="ECO:0007669"/>
    <property type="project" value="UniProtKB-EC"/>
</dbReference>
<comment type="pathway">
    <text evidence="3">Lipid metabolism.</text>
</comment>
<feature type="transmembrane region" description="Helical" evidence="9">
    <location>
        <begin position="349"/>
        <end position="369"/>
    </location>
</feature>
<comment type="caution">
    <text evidence="11">The sequence shown here is derived from an EMBL/GenBank/DDBJ whole genome shotgun (WGS) entry which is preliminary data.</text>
</comment>
<evidence type="ECO:0000256" key="6">
    <source>
        <dbReference type="ARBA" id="ARBA00022679"/>
    </source>
</evidence>
<dbReference type="SUPFAM" id="SSF69593">
    <property type="entry name" value="Glycerol-3-phosphate (1)-acyltransferase"/>
    <property type="match status" value="1"/>
</dbReference>
<feature type="region of interest" description="Disordered" evidence="8">
    <location>
        <begin position="414"/>
        <end position="441"/>
    </location>
</feature>
<dbReference type="EC" id="2.3.1.51" evidence="5"/>
<keyword evidence="7" id="KW-0012">Acyltransferase</keyword>
<keyword evidence="9" id="KW-0472">Membrane</keyword>
<evidence type="ECO:0000259" key="10">
    <source>
        <dbReference type="SMART" id="SM00563"/>
    </source>
</evidence>
<dbReference type="CDD" id="cd07990">
    <property type="entry name" value="LPLAT_LCLAT1-like"/>
    <property type="match status" value="1"/>
</dbReference>
<evidence type="ECO:0000256" key="1">
    <source>
        <dbReference type="ARBA" id="ARBA00001141"/>
    </source>
</evidence>
<evidence type="ECO:0000256" key="7">
    <source>
        <dbReference type="ARBA" id="ARBA00023315"/>
    </source>
</evidence>
<sequence>MAIPAAAVIVPLGLIFFFSGLIVNAIQATFFVLVRPFSKNTYRRINRRVAELLWLELVWLVDWWARVKIQVFTDSETFQQLGKEHALVISNHRSDIDWLVGWVLAQASCLGSTLAVMKKSSKYLPVIGWSMWFSEYLFLERSWAKDEHTLKLGLERLKDYPLPFWLALFVEGTRFTQAKLLAAQEYANSMGLPVPRNVLIPRTKGFVAAVNHMCSFVPAIYDVTVAIPKSSPQPTMLRLFKGQSSVIHVHLKRHKMKDLPETDDAIAQWCREVFVAKDALLDKHKADDTFGDQYLQDIGRPLKSLLVKFTIRMCPRRKAGVVVSWALVLVVGTIKFLQRSSLLSSWKGIVFLAVPLAIVMVLMHILIVFSQSEKSTPAKVAPGKPKTTAQSFKKFARRSYSNFPYHHQVSASYSSSSSMEREQAACRKRGRGRPPKNSYKDHNVQIEGFQFPSSCIPKRKRSKTWKLGTKVSLYDDGETHMRLHQYDEPSEPHETSGGHEVVESNACSLSSSNKLVPVDVECVGKAGLITCSSSLGKRFCQFDVGCDEKEGLSACSSSSSKTVLRCDDGCGEKGDDSTKVDAISCSSSSLFEDLDLPCLSQLEVPGPIPSLTSMYCDAGLFLDFFDDVPTY</sequence>
<protein>
    <recommendedName>
        <fullName evidence="5">1-acylglycerol-3-phosphate O-acyltransferase</fullName>
        <ecNumber evidence="5">2.3.1.51</ecNumber>
    </recommendedName>
</protein>
<accession>A0A9Q1KK32</accession>
<gene>
    <name evidence="11" type="ORF">Cgig2_000198</name>
</gene>
<evidence type="ECO:0000313" key="12">
    <source>
        <dbReference type="Proteomes" id="UP001153076"/>
    </source>
</evidence>
<dbReference type="PANTHER" id="PTHR10983">
    <property type="entry name" value="1-ACYLGLYCEROL-3-PHOSPHATE ACYLTRANSFERASE-RELATED"/>
    <property type="match status" value="1"/>
</dbReference>
<evidence type="ECO:0000256" key="4">
    <source>
        <dbReference type="ARBA" id="ARBA00008655"/>
    </source>
</evidence>
<keyword evidence="6" id="KW-0808">Transferase</keyword>
<dbReference type="InterPro" id="IPR032098">
    <property type="entry name" value="Acyltransf_C"/>
</dbReference>
<comment type="pathway">
    <text evidence="2">Phospholipid metabolism; CDP-diacylglycerol biosynthesis; CDP-diacylglycerol from sn-glycerol 3-phosphate: step 2/3.</text>
</comment>
<dbReference type="EMBL" id="JAKOGI010000069">
    <property type="protein sequence ID" value="KAJ8445886.1"/>
    <property type="molecule type" value="Genomic_DNA"/>
</dbReference>
<evidence type="ECO:0000256" key="9">
    <source>
        <dbReference type="SAM" id="Phobius"/>
    </source>
</evidence>
<evidence type="ECO:0000313" key="11">
    <source>
        <dbReference type="EMBL" id="KAJ8445886.1"/>
    </source>
</evidence>
<comment type="similarity">
    <text evidence="4">Belongs to the 1-acyl-sn-glycerol-3-phosphate acyltransferase family.</text>
</comment>
<feature type="domain" description="Phospholipid/glycerol acyltransferase" evidence="10">
    <location>
        <begin position="86"/>
        <end position="207"/>
    </location>
</feature>
<evidence type="ECO:0000256" key="3">
    <source>
        <dbReference type="ARBA" id="ARBA00005189"/>
    </source>
</evidence>
<organism evidence="11 12">
    <name type="scientific">Carnegiea gigantea</name>
    <dbReference type="NCBI Taxonomy" id="171969"/>
    <lineage>
        <taxon>Eukaryota</taxon>
        <taxon>Viridiplantae</taxon>
        <taxon>Streptophyta</taxon>
        <taxon>Embryophyta</taxon>
        <taxon>Tracheophyta</taxon>
        <taxon>Spermatophyta</taxon>
        <taxon>Magnoliopsida</taxon>
        <taxon>eudicotyledons</taxon>
        <taxon>Gunneridae</taxon>
        <taxon>Pentapetalae</taxon>
        <taxon>Caryophyllales</taxon>
        <taxon>Cactineae</taxon>
        <taxon>Cactaceae</taxon>
        <taxon>Cactoideae</taxon>
        <taxon>Echinocereeae</taxon>
        <taxon>Carnegiea</taxon>
    </lineage>
</organism>
<dbReference type="InterPro" id="IPR002123">
    <property type="entry name" value="Plipid/glycerol_acylTrfase"/>
</dbReference>
<evidence type="ECO:0000256" key="2">
    <source>
        <dbReference type="ARBA" id="ARBA00004728"/>
    </source>
</evidence>
<dbReference type="SMART" id="SM00563">
    <property type="entry name" value="PlsC"/>
    <property type="match status" value="1"/>
</dbReference>
<feature type="transmembrane region" description="Helical" evidence="9">
    <location>
        <begin position="319"/>
        <end position="337"/>
    </location>
</feature>
<dbReference type="Pfam" id="PF01553">
    <property type="entry name" value="Acyltransferase"/>
    <property type="match status" value="1"/>
</dbReference>
<proteinExistence type="inferred from homology"/>
<evidence type="ECO:0000256" key="5">
    <source>
        <dbReference type="ARBA" id="ARBA00013211"/>
    </source>
</evidence>
<name>A0A9Q1KK32_9CARY</name>
<evidence type="ECO:0000256" key="8">
    <source>
        <dbReference type="SAM" id="MobiDB-lite"/>
    </source>
</evidence>
<feature type="transmembrane region" description="Helical" evidence="9">
    <location>
        <begin position="6"/>
        <end position="34"/>
    </location>
</feature>
<keyword evidence="9" id="KW-1133">Transmembrane helix</keyword>
<dbReference type="PANTHER" id="PTHR10983:SF24">
    <property type="entry name" value="1-ACYLGLYCEROL-3-PHOSPHATE O-ACYLTRANSFERASE 3, ISOFORM E-RELATED"/>
    <property type="match status" value="1"/>
</dbReference>
<keyword evidence="9" id="KW-0812">Transmembrane</keyword>
<dbReference type="AlphaFoldDB" id="A0A9Q1KK32"/>
<comment type="catalytic activity">
    <reaction evidence="1">
        <text>a 1-acyl-sn-glycero-3-phosphate + an acyl-CoA = a 1,2-diacyl-sn-glycero-3-phosphate + CoA</text>
        <dbReference type="Rhea" id="RHEA:19709"/>
        <dbReference type="ChEBI" id="CHEBI:57287"/>
        <dbReference type="ChEBI" id="CHEBI:57970"/>
        <dbReference type="ChEBI" id="CHEBI:58342"/>
        <dbReference type="ChEBI" id="CHEBI:58608"/>
        <dbReference type="EC" id="2.3.1.51"/>
    </reaction>
</comment>
<dbReference type="Pfam" id="PF16076">
    <property type="entry name" value="Acyltransf_C"/>
    <property type="match status" value="1"/>
</dbReference>
<reference evidence="11" key="1">
    <citation type="submission" date="2022-04" db="EMBL/GenBank/DDBJ databases">
        <title>Carnegiea gigantea Genome sequencing and assembly v2.</title>
        <authorList>
            <person name="Copetti D."/>
            <person name="Sanderson M.J."/>
            <person name="Burquez A."/>
            <person name="Wojciechowski M.F."/>
        </authorList>
    </citation>
    <scope>NUCLEOTIDE SEQUENCE</scope>
    <source>
        <strain evidence="11">SGP5-SGP5p</strain>
        <tissue evidence="11">Aerial part</tissue>
    </source>
</reference>
<dbReference type="GO" id="GO:0012505">
    <property type="term" value="C:endomembrane system"/>
    <property type="evidence" value="ECO:0007669"/>
    <property type="project" value="TreeGrafter"/>
</dbReference>